<dbReference type="PANTHER" id="PTHR12770:SF31">
    <property type="entry name" value="RUS FAMILY MEMBER 1"/>
    <property type="match status" value="1"/>
</dbReference>
<keyword evidence="4" id="KW-1133">Transmembrane helix</keyword>
<evidence type="ECO:0000256" key="1">
    <source>
        <dbReference type="ARBA" id="ARBA00004370"/>
    </source>
</evidence>
<accession>A0AAD7VPD2</accession>
<evidence type="ECO:0000313" key="8">
    <source>
        <dbReference type="EMBL" id="KAJ8096998.1"/>
    </source>
</evidence>
<evidence type="ECO:0000256" key="3">
    <source>
        <dbReference type="ARBA" id="ARBA00022692"/>
    </source>
</evidence>
<dbReference type="InterPro" id="IPR054549">
    <property type="entry name" value="UVB_sens_RUS_dom"/>
</dbReference>
<reference evidence="8" key="1">
    <citation type="submission" date="2023-03" db="EMBL/GenBank/DDBJ databases">
        <title>Near-Complete genome sequence of Lipomyces tetrasporous NRRL Y-64009, an oleaginous yeast capable of growing on lignocellulosic hydrolysates.</title>
        <authorList>
            <consortium name="Lawrence Berkeley National Laboratory"/>
            <person name="Jagtap S.S."/>
            <person name="Liu J.-J."/>
            <person name="Walukiewicz H.E."/>
            <person name="Pangilinan J."/>
            <person name="Lipzen A."/>
            <person name="Ahrendt S."/>
            <person name="Koriabine M."/>
            <person name="Cobaugh K."/>
            <person name="Salamov A."/>
            <person name="Yoshinaga Y."/>
            <person name="Ng V."/>
            <person name="Daum C."/>
            <person name="Grigoriev I.V."/>
            <person name="Slininger P.J."/>
            <person name="Dien B.S."/>
            <person name="Jin Y.-S."/>
            <person name="Rao C.V."/>
        </authorList>
    </citation>
    <scope>NUCLEOTIDE SEQUENCE</scope>
    <source>
        <strain evidence="8">NRRL Y-64009</strain>
    </source>
</reference>
<comment type="subcellular location">
    <subcellularLocation>
        <location evidence="1">Membrane</location>
    </subcellularLocation>
</comment>
<feature type="region of interest" description="Disordered" evidence="6">
    <location>
        <begin position="447"/>
        <end position="466"/>
    </location>
</feature>
<dbReference type="EMBL" id="JARPMG010000012">
    <property type="protein sequence ID" value="KAJ8096998.1"/>
    <property type="molecule type" value="Genomic_DNA"/>
</dbReference>
<name>A0AAD7VPD2_9ASCO</name>
<feature type="compositionally biased region" description="Polar residues" evidence="6">
    <location>
        <begin position="455"/>
        <end position="465"/>
    </location>
</feature>
<dbReference type="GO" id="GO:0016020">
    <property type="term" value="C:membrane"/>
    <property type="evidence" value="ECO:0007669"/>
    <property type="project" value="UniProtKB-SubCell"/>
</dbReference>
<evidence type="ECO:0000256" key="5">
    <source>
        <dbReference type="ARBA" id="ARBA00023136"/>
    </source>
</evidence>
<evidence type="ECO:0000259" key="7">
    <source>
        <dbReference type="Pfam" id="PF04884"/>
    </source>
</evidence>
<dbReference type="Pfam" id="PF04884">
    <property type="entry name" value="UVB_sens_prot"/>
    <property type="match status" value="1"/>
</dbReference>
<dbReference type="InterPro" id="IPR006968">
    <property type="entry name" value="RUS_fam"/>
</dbReference>
<organism evidence="8 9">
    <name type="scientific">Lipomyces tetrasporus</name>
    <dbReference type="NCBI Taxonomy" id="54092"/>
    <lineage>
        <taxon>Eukaryota</taxon>
        <taxon>Fungi</taxon>
        <taxon>Dikarya</taxon>
        <taxon>Ascomycota</taxon>
        <taxon>Saccharomycotina</taxon>
        <taxon>Lipomycetes</taxon>
        <taxon>Lipomycetales</taxon>
        <taxon>Lipomycetaceae</taxon>
        <taxon>Lipomyces</taxon>
    </lineage>
</organism>
<proteinExistence type="inferred from homology"/>
<dbReference type="PANTHER" id="PTHR12770">
    <property type="entry name" value="RUS1 FAMILY PROTEIN C16ORF58"/>
    <property type="match status" value="1"/>
</dbReference>
<protein>
    <submittedName>
        <fullName evidence="8">Vitamin B6 photo-protection and homoeostasis-domain-containing protein</fullName>
    </submittedName>
</protein>
<evidence type="ECO:0000313" key="9">
    <source>
        <dbReference type="Proteomes" id="UP001217417"/>
    </source>
</evidence>
<keyword evidence="5" id="KW-0472">Membrane</keyword>
<dbReference type="GeneID" id="80886116"/>
<feature type="domain" description="Protein root UVB sensitive/RUS" evidence="7">
    <location>
        <begin position="90"/>
        <end position="327"/>
    </location>
</feature>
<keyword evidence="9" id="KW-1185">Reference proteome</keyword>
<dbReference type="RefSeq" id="XP_056040448.1">
    <property type="nucleotide sequence ID" value="XM_056190950.1"/>
</dbReference>
<dbReference type="AlphaFoldDB" id="A0AAD7VPD2"/>
<dbReference type="Proteomes" id="UP001217417">
    <property type="component" value="Unassembled WGS sequence"/>
</dbReference>
<evidence type="ECO:0000256" key="4">
    <source>
        <dbReference type="ARBA" id="ARBA00022989"/>
    </source>
</evidence>
<sequence length="568" mass="62425">MPSQLFLEERDANGNFSKAYYDSFDNDTSLRATHGGIGIPRAASGLEKKRDSFDLKGFAGAEIIEVSSHDQNHRGRYYIGRRPSTSRVLRFLQLLISVFLPTGYPDSVTADYIDYQIYDSIQAFASSISMLIGNRAVLTSVGVGDKDATSTSALFITVIQETIGRLATITFAWKFGSMLEQECKKFRFAADLVVNAGIICDCLSPYFLANRSAKIFFLCCSGVLKAICGVMANGSKAALTQHFTNSEKGSIADVAAKDSSQETVISLLGMLAGTIIVPYINTDTEIWTVLLILIGLHLFTNYRAVSSVVMETLNRHRTSIVFARLMDTISPGMMESDFLNQPPVLPSIILTPRQVSSQERVLEQDGVLRWGSRGAVMGVATIGTFSAVRKILPPGMSVQDLLSIFGHGSAGYVLWFETSRVRGRRTKQITVRIALIERFHDDRPTSDRAYYAHESSGSSTPSPYGQDNIDTRDVRAWVHALYLARHVRSLHNGSGESNSITSARDNVIRTLHLVDGLFGPTGRVTEALGIRGWDLTRGRTMIVSGSVPRVRVRVRLSDMDHDLKGGDA</sequence>
<gene>
    <name evidence="8" type="ORF">POJ06DRAFT_37739</name>
</gene>
<evidence type="ECO:0000256" key="6">
    <source>
        <dbReference type="SAM" id="MobiDB-lite"/>
    </source>
</evidence>
<keyword evidence="3" id="KW-0812">Transmembrane</keyword>
<evidence type="ECO:0000256" key="2">
    <source>
        <dbReference type="ARBA" id="ARBA00007558"/>
    </source>
</evidence>
<comment type="similarity">
    <text evidence="2">Belongs to the RUS1 family.</text>
</comment>
<comment type="caution">
    <text evidence="8">The sequence shown here is derived from an EMBL/GenBank/DDBJ whole genome shotgun (WGS) entry which is preliminary data.</text>
</comment>